<dbReference type="EnsemblMetazoa" id="PHUM201420-RA">
    <property type="protein sequence ID" value="PHUM201420-PA"/>
    <property type="gene ID" value="PHUM201420"/>
</dbReference>
<dbReference type="HOGENOM" id="CLU_3052778_0_0_1"/>
<organism>
    <name type="scientific">Pediculus humanus subsp. corporis</name>
    <name type="common">Body louse</name>
    <dbReference type="NCBI Taxonomy" id="121224"/>
    <lineage>
        <taxon>Eukaryota</taxon>
        <taxon>Metazoa</taxon>
        <taxon>Ecdysozoa</taxon>
        <taxon>Arthropoda</taxon>
        <taxon>Hexapoda</taxon>
        <taxon>Insecta</taxon>
        <taxon>Pterygota</taxon>
        <taxon>Neoptera</taxon>
        <taxon>Paraneoptera</taxon>
        <taxon>Psocodea</taxon>
        <taxon>Troctomorpha</taxon>
        <taxon>Phthiraptera</taxon>
        <taxon>Anoplura</taxon>
        <taxon>Pediculidae</taxon>
        <taxon>Pediculus</taxon>
    </lineage>
</organism>
<dbReference type="GeneID" id="8238491"/>
<reference evidence="1" key="1">
    <citation type="submission" date="2007-04" db="EMBL/GenBank/DDBJ databases">
        <title>Annotation of Pediculus humanus corporis strain USDA.</title>
        <authorList>
            <person name="Kirkness E."/>
            <person name="Hannick L."/>
            <person name="Hass B."/>
            <person name="Bruggner R."/>
            <person name="Lawson D."/>
            <person name="Bidwell S."/>
            <person name="Joardar V."/>
            <person name="Caler E."/>
            <person name="Walenz B."/>
            <person name="Inman J."/>
            <person name="Schobel S."/>
            <person name="Galinsky K."/>
            <person name="Amedeo P."/>
            <person name="Strausberg R."/>
        </authorList>
    </citation>
    <scope>NUCLEOTIDE SEQUENCE</scope>
    <source>
        <strain evidence="1">USDA</strain>
    </source>
</reference>
<dbReference type="VEuPathDB" id="VectorBase:PHUM201420"/>
<name>E0VH52_PEDHC</name>
<dbReference type="RefSeq" id="XP_002425446.1">
    <property type="nucleotide sequence ID" value="XM_002425401.1"/>
</dbReference>
<dbReference type="InParanoid" id="E0VH52"/>
<reference evidence="1" key="2">
    <citation type="submission" date="2007-04" db="EMBL/GenBank/DDBJ databases">
        <title>The genome of the human body louse.</title>
        <authorList>
            <consortium name="The Human Body Louse Genome Consortium"/>
            <person name="Kirkness E."/>
            <person name="Walenz B."/>
            <person name="Hass B."/>
            <person name="Bruggner R."/>
            <person name="Strausberg R."/>
        </authorList>
    </citation>
    <scope>NUCLEOTIDE SEQUENCE</scope>
    <source>
        <strain evidence="1">USDA</strain>
    </source>
</reference>
<dbReference type="EMBL" id="AAZO01002334">
    <property type="status" value="NOT_ANNOTATED_CDS"/>
    <property type="molecule type" value="Genomic_DNA"/>
</dbReference>
<dbReference type="KEGG" id="phu:Phum_PHUM201420"/>
<dbReference type="CTD" id="8238491"/>
<proteinExistence type="predicted"/>
<dbReference type="AlphaFoldDB" id="E0VH52"/>
<dbReference type="Proteomes" id="UP000009046">
    <property type="component" value="Unassembled WGS sequence"/>
</dbReference>
<dbReference type="EMBL" id="DS235158">
    <property type="protein sequence ID" value="EEB12708.1"/>
    <property type="molecule type" value="Genomic_DNA"/>
</dbReference>
<accession>E0VH52</accession>
<reference evidence="2" key="3">
    <citation type="submission" date="2020-05" db="UniProtKB">
        <authorList>
            <consortium name="EnsemblMetazoa"/>
        </authorList>
    </citation>
    <scope>IDENTIFICATION</scope>
    <source>
        <strain evidence="2">USDA</strain>
    </source>
</reference>
<sequence length="54" mass="6338">MILPQVKRYCPGCGIRQTIFDEKGRKKAIEAKKMLKRIMRGGMRRERDEEGRDG</sequence>
<gene>
    <name evidence="2" type="primary">8238491</name>
    <name evidence="1" type="ORF">Phum_PHUM201420</name>
</gene>
<evidence type="ECO:0000313" key="2">
    <source>
        <dbReference type="EnsemblMetazoa" id="PHUM201420-PA"/>
    </source>
</evidence>
<evidence type="ECO:0000313" key="3">
    <source>
        <dbReference type="Proteomes" id="UP000009046"/>
    </source>
</evidence>
<protein>
    <submittedName>
        <fullName evidence="1 2">Uncharacterized protein</fullName>
    </submittedName>
</protein>
<keyword evidence="3" id="KW-1185">Reference proteome</keyword>
<evidence type="ECO:0000313" key="1">
    <source>
        <dbReference type="EMBL" id="EEB12708.1"/>
    </source>
</evidence>